<proteinExistence type="predicted"/>
<dbReference type="AlphaFoldDB" id="A0A1I1W3A9"/>
<keyword evidence="2" id="KW-1185">Reference proteome</keyword>
<evidence type="ECO:0000313" key="1">
    <source>
        <dbReference type="EMBL" id="SFD89637.1"/>
    </source>
</evidence>
<dbReference type="PANTHER" id="PTHR46246">
    <property type="entry name" value="GUANOSINE-3',5'-BIS(DIPHOSPHATE) 3'-PYROPHOSPHOHYDROLASE MESH1"/>
    <property type="match status" value="1"/>
</dbReference>
<dbReference type="Gene3D" id="1.10.3210.10">
    <property type="entry name" value="Hypothetical protein af1432"/>
    <property type="match status" value="1"/>
</dbReference>
<protein>
    <submittedName>
        <fullName evidence="1">HD domain-containing protein</fullName>
    </submittedName>
</protein>
<organism evidence="1 2">
    <name type="scientific">Paracidovorax konjaci</name>
    <dbReference type="NCBI Taxonomy" id="32040"/>
    <lineage>
        <taxon>Bacteria</taxon>
        <taxon>Pseudomonadati</taxon>
        <taxon>Pseudomonadota</taxon>
        <taxon>Betaproteobacteria</taxon>
        <taxon>Burkholderiales</taxon>
        <taxon>Comamonadaceae</taxon>
        <taxon>Paracidovorax</taxon>
    </lineage>
</organism>
<dbReference type="SUPFAM" id="SSF109604">
    <property type="entry name" value="HD-domain/PDEase-like"/>
    <property type="match status" value="1"/>
</dbReference>
<dbReference type="OrthoDB" id="9802385at2"/>
<dbReference type="RefSeq" id="WP_092953185.1">
    <property type="nucleotide sequence ID" value="NZ_FOMQ01000008.1"/>
</dbReference>
<accession>A0A1I1W3A9</accession>
<evidence type="ECO:0000313" key="2">
    <source>
        <dbReference type="Proteomes" id="UP000199517"/>
    </source>
</evidence>
<name>A0A1I1W3A9_9BURK</name>
<dbReference type="GO" id="GO:0008893">
    <property type="term" value="F:guanosine-3',5'-bis(diphosphate) 3'-diphosphatase activity"/>
    <property type="evidence" value="ECO:0007669"/>
    <property type="project" value="TreeGrafter"/>
</dbReference>
<dbReference type="Pfam" id="PF13328">
    <property type="entry name" value="HD_4"/>
    <property type="match status" value="1"/>
</dbReference>
<sequence length="141" mass="15578">MPTLERAIAIAAEAHAGQTDKAGQPYILHPLRVMLRLHGVHERIAAVLHDVVEDTPVTLDRLAREGFAPEVLAAVEALTKRPGESRTEAAHRAAAHPVARAVKLADNAENSDLSRIPEPTARDRERLEEYRQVREILLRAP</sequence>
<reference evidence="2" key="1">
    <citation type="submission" date="2016-10" db="EMBL/GenBank/DDBJ databases">
        <authorList>
            <person name="Varghese N."/>
            <person name="Submissions S."/>
        </authorList>
    </citation>
    <scope>NUCLEOTIDE SEQUENCE [LARGE SCALE GENOMIC DNA]</scope>
    <source>
        <strain evidence="2">DSM 7481</strain>
    </source>
</reference>
<dbReference type="InterPro" id="IPR052194">
    <property type="entry name" value="MESH1"/>
</dbReference>
<dbReference type="PANTHER" id="PTHR46246:SF1">
    <property type="entry name" value="GUANOSINE-3',5'-BIS(DIPHOSPHATE) 3'-PYROPHOSPHOHYDROLASE MESH1"/>
    <property type="match status" value="1"/>
</dbReference>
<dbReference type="EMBL" id="FOMQ01000008">
    <property type="protein sequence ID" value="SFD89637.1"/>
    <property type="molecule type" value="Genomic_DNA"/>
</dbReference>
<dbReference type="STRING" id="32040.SAMN04489710_10886"/>
<dbReference type="Proteomes" id="UP000199517">
    <property type="component" value="Unassembled WGS sequence"/>
</dbReference>
<gene>
    <name evidence="1" type="ORF">SAMN04489710_10886</name>
</gene>